<dbReference type="InParanoid" id="A0A0C2WZR5"/>
<dbReference type="HOGENOM" id="CLU_2757274_0_0_1"/>
<reference evidence="2 3" key="1">
    <citation type="submission" date="2014-04" db="EMBL/GenBank/DDBJ databases">
        <title>Evolutionary Origins and Diversification of the Mycorrhizal Mutualists.</title>
        <authorList>
            <consortium name="DOE Joint Genome Institute"/>
            <consortium name="Mycorrhizal Genomics Consortium"/>
            <person name="Kohler A."/>
            <person name="Kuo A."/>
            <person name="Nagy L.G."/>
            <person name="Floudas D."/>
            <person name="Copeland A."/>
            <person name="Barry K.W."/>
            <person name="Cichocki N."/>
            <person name="Veneault-Fourrey C."/>
            <person name="LaButti K."/>
            <person name="Lindquist E.A."/>
            <person name="Lipzen A."/>
            <person name="Lundell T."/>
            <person name="Morin E."/>
            <person name="Murat C."/>
            <person name="Riley R."/>
            <person name="Ohm R."/>
            <person name="Sun H."/>
            <person name="Tunlid A."/>
            <person name="Henrissat B."/>
            <person name="Grigoriev I.V."/>
            <person name="Hibbett D.S."/>
            <person name="Martin F."/>
        </authorList>
    </citation>
    <scope>NUCLEOTIDE SEQUENCE [LARGE SCALE GENOMIC DNA]</scope>
    <source>
        <strain evidence="2 3">Koide BX008</strain>
    </source>
</reference>
<dbReference type="AlphaFoldDB" id="A0A0C2WZR5"/>
<evidence type="ECO:0000313" key="3">
    <source>
        <dbReference type="Proteomes" id="UP000054549"/>
    </source>
</evidence>
<evidence type="ECO:0000313" key="2">
    <source>
        <dbReference type="EMBL" id="KIL62366.1"/>
    </source>
</evidence>
<dbReference type="Proteomes" id="UP000054549">
    <property type="component" value="Unassembled WGS sequence"/>
</dbReference>
<proteinExistence type="predicted"/>
<feature type="compositionally biased region" description="Polar residues" evidence="1">
    <location>
        <begin position="25"/>
        <end position="53"/>
    </location>
</feature>
<dbReference type="EMBL" id="KN818271">
    <property type="protein sequence ID" value="KIL62366.1"/>
    <property type="molecule type" value="Genomic_DNA"/>
</dbReference>
<evidence type="ECO:0000256" key="1">
    <source>
        <dbReference type="SAM" id="MobiDB-lite"/>
    </source>
</evidence>
<keyword evidence="3" id="KW-1185">Reference proteome</keyword>
<organism evidence="2 3">
    <name type="scientific">Amanita muscaria (strain Koide BX008)</name>
    <dbReference type="NCBI Taxonomy" id="946122"/>
    <lineage>
        <taxon>Eukaryota</taxon>
        <taxon>Fungi</taxon>
        <taxon>Dikarya</taxon>
        <taxon>Basidiomycota</taxon>
        <taxon>Agaricomycotina</taxon>
        <taxon>Agaricomycetes</taxon>
        <taxon>Agaricomycetidae</taxon>
        <taxon>Agaricales</taxon>
        <taxon>Pluteineae</taxon>
        <taxon>Amanitaceae</taxon>
        <taxon>Amanita</taxon>
    </lineage>
</organism>
<sequence length="70" mass="7215">MTQATQSPSKKSGVHVDYNAAVSSGQLIQIKGRNSTTPSSELQGQPASGQESPFLSGPDEGAMDFTSIAC</sequence>
<protein>
    <submittedName>
        <fullName evidence="2">Uncharacterized protein</fullName>
    </submittedName>
</protein>
<feature type="region of interest" description="Disordered" evidence="1">
    <location>
        <begin position="25"/>
        <end position="70"/>
    </location>
</feature>
<gene>
    <name evidence="2" type="ORF">M378DRAFT_12843</name>
</gene>
<accession>A0A0C2WZR5</accession>
<name>A0A0C2WZR5_AMAMK</name>